<keyword evidence="1" id="KW-1133">Transmembrane helix</keyword>
<dbReference type="AlphaFoldDB" id="A0A6M0QWV2"/>
<sequence length="144" mass="15538">MSDVDGRVSTQFSVSIASLLAVAPVIGFAFALSKEVAFYFFLGISPAQVLDVNDIIRISAIAVPPAAFTTLLAILVFNYGLLSPSPYQKNTTAGWIAYYLIGGLSLLNVMLFVLLGIAPEQAVTGFLVLSIVFFLKFFCINWFG</sequence>
<dbReference type="RefSeq" id="WP_164627860.1">
    <property type="nucleotide sequence ID" value="NZ_JAAIVJ010000017.1"/>
</dbReference>
<proteinExistence type="predicted"/>
<keyword evidence="1" id="KW-0812">Transmembrane</keyword>
<dbReference type="EMBL" id="JAAIVJ010000017">
    <property type="protein sequence ID" value="NEY91966.1"/>
    <property type="molecule type" value="Genomic_DNA"/>
</dbReference>
<feature type="transmembrane region" description="Helical" evidence="1">
    <location>
        <begin position="93"/>
        <end position="117"/>
    </location>
</feature>
<comment type="caution">
    <text evidence="2">The sequence shown here is derived from an EMBL/GenBank/DDBJ whole genome shotgun (WGS) entry which is preliminary data.</text>
</comment>
<keyword evidence="3" id="KW-1185">Reference proteome</keyword>
<feature type="transmembrane region" description="Helical" evidence="1">
    <location>
        <begin position="123"/>
        <end position="143"/>
    </location>
</feature>
<keyword evidence="1" id="KW-0472">Membrane</keyword>
<gene>
    <name evidence="2" type="ORF">G4Z14_16875</name>
</gene>
<evidence type="ECO:0000256" key="1">
    <source>
        <dbReference type="SAM" id="Phobius"/>
    </source>
</evidence>
<dbReference type="Proteomes" id="UP000477782">
    <property type="component" value="Unassembled WGS sequence"/>
</dbReference>
<reference evidence="2 3" key="1">
    <citation type="submission" date="2020-02" db="EMBL/GenBank/DDBJ databases">
        <authorList>
            <person name="Chen W.-M."/>
        </authorList>
    </citation>
    <scope>NUCLEOTIDE SEQUENCE [LARGE SCALE GENOMIC DNA]</scope>
    <source>
        <strain evidence="2 3">KMS-5</strain>
    </source>
</reference>
<accession>A0A6M0QWV2</accession>
<protein>
    <submittedName>
        <fullName evidence="2">Uncharacterized protein</fullName>
    </submittedName>
</protein>
<name>A0A6M0QWV2_9RHOB</name>
<feature type="transmembrane region" description="Helical" evidence="1">
    <location>
        <begin position="12"/>
        <end position="32"/>
    </location>
</feature>
<evidence type="ECO:0000313" key="2">
    <source>
        <dbReference type="EMBL" id="NEY91966.1"/>
    </source>
</evidence>
<evidence type="ECO:0000313" key="3">
    <source>
        <dbReference type="Proteomes" id="UP000477782"/>
    </source>
</evidence>
<feature type="transmembrane region" description="Helical" evidence="1">
    <location>
        <begin position="55"/>
        <end position="81"/>
    </location>
</feature>
<organism evidence="2 3">
    <name type="scientific">Tabrizicola oligotrophica</name>
    <dbReference type="NCBI Taxonomy" id="2710650"/>
    <lineage>
        <taxon>Bacteria</taxon>
        <taxon>Pseudomonadati</taxon>
        <taxon>Pseudomonadota</taxon>
        <taxon>Alphaproteobacteria</taxon>
        <taxon>Rhodobacterales</taxon>
        <taxon>Paracoccaceae</taxon>
        <taxon>Tabrizicola</taxon>
    </lineage>
</organism>